<dbReference type="AlphaFoldDB" id="I6ZJP6"/>
<dbReference type="STRING" id="1197325.WEN_03255"/>
<dbReference type="OrthoDB" id="399289at2"/>
<reference evidence="1 2" key="1">
    <citation type="journal article" date="2012" name="J. Bacteriol.">
        <title>Complete genome sequence of Mycoplasma wenyonii strain Massachusetts.</title>
        <authorList>
            <person name="Dos Santos A.P."/>
            <person name="Guimaraes A.M."/>
            <person name="do Nascimento N.C."/>
            <person name="Sanmiguel P.J."/>
            <person name="Messick J.B."/>
        </authorList>
    </citation>
    <scope>NUCLEOTIDE SEQUENCE [LARGE SCALE GENOMIC DNA]</scope>
    <source>
        <strain evidence="1 2">Massachusetts</strain>
    </source>
</reference>
<proteinExistence type="predicted"/>
<gene>
    <name evidence="1" type="ordered locus">WEN_03255</name>
</gene>
<protein>
    <submittedName>
        <fullName evidence="1">Uncharacterized protein</fullName>
    </submittedName>
</protein>
<dbReference type="RefSeq" id="WP_014850139.1">
    <property type="nucleotide sequence ID" value="NC_018149.1"/>
</dbReference>
<dbReference type="PATRIC" id="fig|1197325.3.peg.703"/>
<keyword evidence="2" id="KW-1185">Reference proteome</keyword>
<accession>I6ZJP6</accession>
<organism evidence="1 2">
    <name type="scientific">Mycoplasma wenyonii (strain Massachusetts)</name>
    <name type="common">Eperythrozoon wenyonii</name>
    <dbReference type="NCBI Taxonomy" id="1197325"/>
    <lineage>
        <taxon>Bacteria</taxon>
        <taxon>Bacillati</taxon>
        <taxon>Mycoplasmatota</taxon>
        <taxon>Mollicutes</taxon>
        <taxon>Mycoplasmataceae</taxon>
        <taxon>Mycoplasma</taxon>
    </lineage>
</organism>
<dbReference type="KEGG" id="mwe:WEN_03255"/>
<dbReference type="HOGENOM" id="CLU_1853001_0_0_14"/>
<dbReference type="Proteomes" id="UP000009005">
    <property type="component" value="Chromosome"/>
</dbReference>
<name>I6ZJP6_MYCWM</name>
<dbReference type="EMBL" id="CP003703">
    <property type="protein sequence ID" value="AFN65430.1"/>
    <property type="molecule type" value="Genomic_DNA"/>
</dbReference>
<sequence length="136" mass="16690">MCRCVGVREKPLLDSKRLGENKKRIDNALLVFFKAHIIRQRLTYKVFFSKELIQFWELYLSELQMALSFLEEHEKKLLEDCYQKKLGYKDMFFSKSNYYSCLNKYSDKFLKLFDYNFFLKCQLFEKEILDKREQNK</sequence>
<evidence type="ECO:0000313" key="2">
    <source>
        <dbReference type="Proteomes" id="UP000009005"/>
    </source>
</evidence>
<evidence type="ECO:0000313" key="1">
    <source>
        <dbReference type="EMBL" id="AFN65430.1"/>
    </source>
</evidence>